<comment type="caution">
    <text evidence="1">The sequence shown here is derived from an EMBL/GenBank/DDBJ whole genome shotgun (WGS) entry which is preliminary data.</text>
</comment>
<dbReference type="AlphaFoldDB" id="A0AA88WIL0"/>
<keyword evidence="2" id="KW-1185">Reference proteome</keyword>
<reference evidence="1" key="1">
    <citation type="submission" date="2022-12" db="EMBL/GenBank/DDBJ databases">
        <title>Draft genome assemblies for two species of Escallonia (Escalloniales).</title>
        <authorList>
            <person name="Chanderbali A."/>
            <person name="Dervinis C."/>
            <person name="Anghel I."/>
            <person name="Soltis D."/>
            <person name="Soltis P."/>
            <person name="Zapata F."/>
        </authorList>
    </citation>
    <scope>NUCLEOTIDE SEQUENCE</scope>
    <source>
        <strain evidence="1">UCBG64.0493</strain>
        <tissue evidence="1">Leaf</tissue>
    </source>
</reference>
<gene>
    <name evidence="1" type="ORF">RJ639_042297</name>
</gene>
<dbReference type="EMBL" id="JAVXUP010000527">
    <property type="protein sequence ID" value="KAK3025868.1"/>
    <property type="molecule type" value="Genomic_DNA"/>
</dbReference>
<name>A0AA88WIL0_9ASTE</name>
<dbReference type="InterPro" id="IPR023213">
    <property type="entry name" value="CAT-like_dom_sf"/>
</dbReference>
<dbReference type="Pfam" id="PF02458">
    <property type="entry name" value="Transferase"/>
    <property type="match status" value="1"/>
</dbReference>
<organism evidence="1 2">
    <name type="scientific">Escallonia herrerae</name>
    <dbReference type="NCBI Taxonomy" id="1293975"/>
    <lineage>
        <taxon>Eukaryota</taxon>
        <taxon>Viridiplantae</taxon>
        <taxon>Streptophyta</taxon>
        <taxon>Embryophyta</taxon>
        <taxon>Tracheophyta</taxon>
        <taxon>Spermatophyta</taxon>
        <taxon>Magnoliopsida</taxon>
        <taxon>eudicotyledons</taxon>
        <taxon>Gunneridae</taxon>
        <taxon>Pentapetalae</taxon>
        <taxon>asterids</taxon>
        <taxon>campanulids</taxon>
        <taxon>Escalloniales</taxon>
        <taxon>Escalloniaceae</taxon>
        <taxon>Escallonia</taxon>
    </lineage>
</organism>
<sequence length="208" mass="23058">MGIRHVLNPPLPAGYYGNAFQSANAVLTGRDLNEWPVSRVAKMIKESKKVASDTNYIWNSINLLETLRHHKMKIETGSECLPRLLCSGRVFGRDSARTEFSSAEITLLRQSVRTKFCSDRTLLGYCHSARPECSDVSALTEFCSAFVTLLGQSVRTGFCSDIILLGLCHSARAEYCDGILFGQNSARPLSLCSDRVFRQDSARPLSLC</sequence>
<evidence type="ECO:0000313" key="1">
    <source>
        <dbReference type="EMBL" id="KAK3025868.1"/>
    </source>
</evidence>
<protein>
    <submittedName>
        <fullName evidence="1">Uncharacterized protein</fullName>
    </submittedName>
</protein>
<evidence type="ECO:0000313" key="2">
    <source>
        <dbReference type="Proteomes" id="UP001188597"/>
    </source>
</evidence>
<dbReference type="Proteomes" id="UP001188597">
    <property type="component" value="Unassembled WGS sequence"/>
</dbReference>
<proteinExistence type="predicted"/>
<accession>A0AA88WIL0</accession>
<dbReference type="Gene3D" id="3.30.559.10">
    <property type="entry name" value="Chloramphenicol acetyltransferase-like domain"/>
    <property type="match status" value="1"/>
</dbReference>